<dbReference type="RefSeq" id="WP_199263562.1">
    <property type="nucleotide sequence ID" value="NZ_CP054140.1"/>
</dbReference>
<dbReference type="AlphaFoldDB" id="A0A7T5VBA9"/>
<dbReference type="SMART" id="SM01152">
    <property type="entry name" value="DUF167"/>
    <property type="match status" value="1"/>
</dbReference>
<dbReference type="PANTHER" id="PTHR13420:SF7">
    <property type="entry name" value="UPF0235 PROTEIN C15ORF40"/>
    <property type="match status" value="1"/>
</dbReference>
<gene>
    <name evidence="3" type="ORF">HP555_02035</name>
</gene>
<evidence type="ECO:0000256" key="1">
    <source>
        <dbReference type="ARBA" id="ARBA00010364"/>
    </source>
</evidence>
<dbReference type="HAMAP" id="MF_00634">
    <property type="entry name" value="UPF0235"/>
    <property type="match status" value="1"/>
</dbReference>
<evidence type="ECO:0000256" key="2">
    <source>
        <dbReference type="HAMAP-Rule" id="MF_00634"/>
    </source>
</evidence>
<sequence length="110" mass="11802">MKQSDTTLPCLQSLPDGSLSIALYVQPRAARDGLAGLHEGRLKLRLTTPPVDGKANKAVISFLARLLHLPKSSLTIRTGLQSRSKVVIVTGADFEQVQSVLRARLAADSV</sequence>
<evidence type="ECO:0000313" key="4">
    <source>
        <dbReference type="Proteomes" id="UP000596092"/>
    </source>
</evidence>
<dbReference type="Gene3D" id="3.30.1200.10">
    <property type="entry name" value="YggU-like"/>
    <property type="match status" value="1"/>
</dbReference>
<dbReference type="SUPFAM" id="SSF69786">
    <property type="entry name" value="YggU-like"/>
    <property type="match status" value="1"/>
</dbReference>
<proteinExistence type="inferred from homology"/>
<dbReference type="Proteomes" id="UP000596092">
    <property type="component" value="Chromosome"/>
</dbReference>
<dbReference type="GO" id="GO:0005737">
    <property type="term" value="C:cytoplasm"/>
    <property type="evidence" value="ECO:0007669"/>
    <property type="project" value="TreeGrafter"/>
</dbReference>
<keyword evidence="4" id="KW-1185">Reference proteome</keyword>
<name>A0A7T5VBA9_9BACT</name>
<evidence type="ECO:0000313" key="3">
    <source>
        <dbReference type="EMBL" id="QQG64729.1"/>
    </source>
</evidence>
<accession>A0A7T5VBA9</accession>
<reference evidence="3 4" key="1">
    <citation type="submission" date="2020-05" db="EMBL/GenBank/DDBJ databases">
        <title>Complete genome of Desulfobulbus oligotrophicus.</title>
        <authorList>
            <person name="Podar M."/>
        </authorList>
    </citation>
    <scope>NUCLEOTIDE SEQUENCE [LARGE SCALE GENOMIC DNA]</scope>
    <source>
        <strain evidence="3 4">Prop6</strain>
    </source>
</reference>
<dbReference type="EMBL" id="CP054140">
    <property type="protein sequence ID" value="QQG64729.1"/>
    <property type="molecule type" value="Genomic_DNA"/>
</dbReference>
<protein>
    <recommendedName>
        <fullName evidence="2">UPF0235 protein HP555_02035</fullName>
    </recommendedName>
</protein>
<dbReference type="KEGG" id="dog:HP555_02035"/>
<dbReference type="PANTHER" id="PTHR13420">
    <property type="entry name" value="UPF0235 PROTEIN C15ORF40"/>
    <property type="match status" value="1"/>
</dbReference>
<dbReference type="InterPro" id="IPR003746">
    <property type="entry name" value="DUF167"/>
</dbReference>
<comment type="similarity">
    <text evidence="1 2">Belongs to the UPF0235 family.</text>
</comment>
<dbReference type="InterPro" id="IPR036591">
    <property type="entry name" value="YggU-like_sf"/>
</dbReference>
<organism evidence="3 4">
    <name type="scientific">Desulfobulbus oligotrophicus</name>
    <dbReference type="NCBI Taxonomy" id="1909699"/>
    <lineage>
        <taxon>Bacteria</taxon>
        <taxon>Pseudomonadati</taxon>
        <taxon>Thermodesulfobacteriota</taxon>
        <taxon>Desulfobulbia</taxon>
        <taxon>Desulfobulbales</taxon>
        <taxon>Desulfobulbaceae</taxon>
        <taxon>Desulfobulbus</taxon>
    </lineage>
</organism>
<dbReference type="Pfam" id="PF02594">
    <property type="entry name" value="DUF167"/>
    <property type="match status" value="1"/>
</dbReference>
<dbReference type="NCBIfam" id="TIGR00251">
    <property type="entry name" value="DUF167 family protein"/>
    <property type="match status" value="1"/>
</dbReference>